<name>A0ABQ8U5W7_9EUKA</name>
<reference evidence="1" key="1">
    <citation type="journal article" date="2022" name="bioRxiv">
        <title>Genomics of Preaxostyla Flagellates Illuminates Evolutionary Transitions and the Path Towards Mitochondrial Loss.</title>
        <authorList>
            <person name="Novak L.V.F."/>
            <person name="Treitli S.C."/>
            <person name="Pyrih J."/>
            <person name="Halakuc P."/>
            <person name="Pipaliya S.V."/>
            <person name="Vacek V."/>
            <person name="Brzon O."/>
            <person name="Soukal P."/>
            <person name="Eme L."/>
            <person name="Dacks J.B."/>
            <person name="Karnkowska A."/>
            <person name="Elias M."/>
            <person name="Hampl V."/>
        </authorList>
    </citation>
    <scope>NUCLEOTIDE SEQUENCE</scope>
    <source>
        <strain evidence="1">RCP-MX</strain>
    </source>
</reference>
<dbReference type="Gene3D" id="3.80.10.10">
    <property type="entry name" value="Ribonuclease Inhibitor"/>
    <property type="match status" value="1"/>
</dbReference>
<dbReference type="SUPFAM" id="SSF52047">
    <property type="entry name" value="RNI-like"/>
    <property type="match status" value="2"/>
</dbReference>
<gene>
    <name evidence="1" type="ORF">PAPYR_10465</name>
</gene>
<comment type="caution">
    <text evidence="1">The sequence shown here is derived from an EMBL/GenBank/DDBJ whole genome shotgun (WGS) entry which is preliminary data.</text>
</comment>
<protein>
    <submittedName>
        <fullName evidence="1">Uncharacterized protein</fullName>
    </submittedName>
</protein>
<evidence type="ECO:0000313" key="2">
    <source>
        <dbReference type="Proteomes" id="UP001141327"/>
    </source>
</evidence>
<sequence length="769" mass="82405">MARTNHSTEEQDQEAFSEAGADPFLIIAPSELLRAIVKASDWGLRAYTLLIGLSHRTRTSLLGTLHEMSFVDPDVADADEYQAPTPTADALAALVGPCKDLEKLSFPNEHAITPTCNLGEATSPLFGCGVSEAVYSSWVDEAFAGHVRFATLRIPLEPFTPALARILGHLPGLVELHVMHPPGQPAKFKSSDSVLLHGLLAALRGSLPPALRVLQVDSPMDGQAMDQLLTGLAPTLEQLHLPLCNPGDVNALPKLLGRLPALSQLTLACDTPINLLPAACARLTRLTLDKVLGRTTVGMPVGRLESLDVRHRFEAPDALPWLLAANSATLRHLALSDLAGGFHPVPHHLTSLTLSLGRTSAESFLEDIPPGLLDQLEHLALSCEPRTYLKSLCIASRTLRTLGLHTDVLCYREACVRLACPALVTIADLPRNLGSDEYTVILDCPRLRTVRGLPALVTLQLSTVMPELVQVAAMPTVDSRDPNTAHVWLPQLMAAAPQLCEALLGDTCLSAPGALASSSLTRLTVALAPDSLPTDAALNEMRLLLPTQLAHADILLAERRGCRPAASRLRVVAAGLRGFRLRGSGASDVTLACPALRSLVLALDYLHSFEASEGSLLLLRSLEVDRCATTGASLLAVLAASHSTMRRVVLRLISSELAVHWPQILDVLQKLPALSSLVLAGDPPFTTPLSLACPVLRHLCLTQFHVTSLVLNCPLLEELWATFRAIRRFALSGFYPPPGIMRHIGGVSCASGAKRMGRLYPGAVCDMAQ</sequence>
<organism evidence="1 2">
    <name type="scientific">Paratrimastix pyriformis</name>
    <dbReference type="NCBI Taxonomy" id="342808"/>
    <lineage>
        <taxon>Eukaryota</taxon>
        <taxon>Metamonada</taxon>
        <taxon>Preaxostyla</taxon>
        <taxon>Paratrimastigidae</taxon>
        <taxon>Paratrimastix</taxon>
    </lineage>
</organism>
<keyword evidence="2" id="KW-1185">Reference proteome</keyword>
<dbReference type="InterPro" id="IPR032675">
    <property type="entry name" value="LRR_dom_sf"/>
</dbReference>
<evidence type="ECO:0000313" key="1">
    <source>
        <dbReference type="EMBL" id="KAJ4454739.1"/>
    </source>
</evidence>
<accession>A0ABQ8U5W7</accession>
<dbReference type="Proteomes" id="UP001141327">
    <property type="component" value="Unassembled WGS sequence"/>
</dbReference>
<proteinExistence type="predicted"/>
<dbReference type="EMBL" id="JAPMOS010000136">
    <property type="protein sequence ID" value="KAJ4454739.1"/>
    <property type="molecule type" value="Genomic_DNA"/>
</dbReference>